<keyword evidence="3" id="KW-1185">Reference proteome</keyword>
<evidence type="ECO:0000256" key="1">
    <source>
        <dbReference type="SAM" id="SignalP"/>
    </source>
</evidence>
<evidence type="ECO:0000313" key="3">
    <source>
        <dbReference type="Proteomes" id="UP001597342"/>
    </source>
</evidence>
<dbReference type="Proteomes" id="UP001597342">
    <property type="component" value="Unassembled WGS sequence"/>
</dbReference>
<feature type="signal peptide" evidence="1">
    <location>
        <begin position="1"/>
        <end position="26"/>
    </location>
</feature>
<dbReference type="RefSeq" id="WP_379832212.1">
    <property type="nucleotide sequence ID" value="NZ_JBHUHU010000005.1"/>
</dbReference>
<evidence type="ECO:0000313" key="2">
    <source>
        <dbReference type="EMBL" id="MFD2101646.1"/>
    </source>
</evidence>
<protein>
    <submittedName>
        <fullName evidence="2">Uncharacterized protein</fullName>
    </submittedName>
</protein>
<feature type="chain" id="PRO_5045222259" evidence="1">
    <location>
        <begin position="27"/>
        <end position="256"/>
    </location>
</feature>
<comment type="caution">
    <text evidence="2">The sequence shown here is derived from an EMBL/GenBank/DDBJ whole genome shotgun (WGS) entry which is preliminary data.</text>
</comment>
<organism evidence="2 3">
    <name type="scientific">Flagellimonas iocasae</name>
    <dbReference type="NCBI Taxonomy" id="2055905"/>
    <lineage>
        <taxon>Bacteria</taxon>
        <taxon>Pseudomonadati</taxon>
        <taxon>Bacteroidota</taxon>
        <taxon>Flavobacteriia</taxon>
        <taxon>Flavobacteriales</taxon>
        <taxon>Flavobacteriaceae</taxon>
        <taxon>Flagellimonas</taxon>
    </lineage>
</organism>
<gene>
    <name evidence="2" type="ORF">ACFSJE_17780</name>
</gene>
<dbReference type="EMBL" id="JBHUHU010000005">
    <property type="protein sequence ID" value="MFD2101646.1"/>
    <property type="molecule type" value="Genomic_DNA"/>
</dbReference>
<sequence>MDKKKLMVTMGFAFLAITLVMGQAQVQSYSVISGSWNKEQSFGNNPSMENLYSDMRIKFGRLGEEVNLTLEDIDGTIYLNENFTMGTLYDEGVAFKNMYMRYDAYNDEVELKESLDSDVVQAMLKHPVYSCSVNGNDYFYALYTDEDGNSQKGYLTPVVTGEGYNLFVKHKKVFKEGKVARNSLEKSFPHRFLDRTEYYVSRAGESPVFMKTKKSEVLSMFSEEDQKAIKDYIKDKRPNVNDDQDLLNLFMYANTL</sequence>
<name>A0ABW4Y1K1_9FLAO</name>
<reference evidence="3" key="1">
    <citation type="journal article" date="2019" name="Int. J. Syst. Evol. Microbiol.">
        <title>The Global Catalogue of Microorganisms (GCM) 10K type strain sequencing project: providing services to taxonomists for standard genome sequencing and annotation.</title>
        <authorList>
            <consortium name="The Broad Institute Genomics Platform"/>
            <consortium name="The Broad Institute Genome Sequencing Center for Infectious Disease"/>
            <person name="Wu L."/>
            <person name="Ma J."/>
        </authorList>
    </citation>
    <scope>NUCLEOTIDE SEQUENCE [LARGE SCALE GENOMIC DNA]</scope>
    <source>
        <strain evidence="3">JCM 3389</strain>
    </source>
</reference>
<keyword evidence="1" id="KW-0732">Signal</keyword>
<accession>A0ABW4Y1K1</accession>
<proteinExistence type="predicted"/>